<dbReference type="PANTHER" id="PTHR43261:SF1">
    <property type="entry name" value="RIBOSOME-RELEASING FACTOR 2, MITOCHONDRIAL"/>
    <property type="match status" value="1"/>
</dbReference>
<dbReference type="InterPro" id="IPR041095">
    <property type="entry name" value="EFG_II"/>
</dbReference>
<dbReference type="Proteomes" id="UP000228952">
    <property type="component" value="Unassembled WGS sequence"/>
</dbReference>
<dbReference type="GO" id="GO:0005525">
    <property type="term" value="F:GTP binding"/>
    <property type="evidence" value="ECO:0007669"/>
    <property type="project" value="UniProtKB-KW"/>
</dbReference>
<feature type="domain" description="Translation elongation factor EFG/EF2" evidence="6">
    <location>
        <begin position="301"/>
        <end position="419"/>
    </location>
</feature>
<dbReference type="AlphaFoldDB" id="A0A2M7W1Z1"/>
<dbReference type="FunFam" id="2.40.30.10:FF:000006">
    <property type="entry name" value="Elongation factor G"/>
    <property type="match status" value="1"/>
</dbReference>
<dbReference type="InterPro" id="IPR014721">
    <property type="entry name" value="Ribsml_uS5_D2-typ_fold_subgr"/>
</dbReference>
<organism evidence="7 8">
    <name type="scientific">Candidatus Dojkabacteria bacterium CG_4_10_14_0_2_um_filter_Dojkabacteria_WS6_41_15</name>
    <dbReference type="NCBI Taxonomy" id="2014249"/>
    <lineage>
        <taxon>Bacteria</taxon>
        <taxon>Candidatus Dojkabacteria</taxon>
    </lineage>
</organism>
<evidence type="ECO:0000256" key="1">
    <source>
        <dbReference type="ARBA" id="ARBA00022741"/>
    </source>
</evidence>
<evidence type="ECO:0000313" key="7">
    <source>
        <dbReference type="EMBL" id="PJA13777.1"/>
    </source>
</evidence>
<sequence>DLLDMKAYFYTDINQFELTEGPVPEDMMAKAREYRNILIEKIVEFDDKLMEQYLEGKEIPVDELRATLRKGTVSSGIFPVMGGDSRGPITRKILDAVVDYLPSPMDVPPVEGINPKTKETVIRKPDENDPLAALVFKVVSDEHVGTLSYVRVYSGVLRPGTYVWNSTKNEMERVGRVLLIHAAHREETEELRAGEIGGLVGMKKSFTGDTLSDQAQPAILENIKFAEPVVSASIFPLTKQDSEKMADVLAKVQIEDPTIKVKVDAETSETIIMGMGQFHLQIWTERMASAMGLATRLGEPKVAYRESIAATVKMEGKFVRQSGGKGQYGHCWLRLEPQERGVGFEFVDEIKGGSIPREFIPAVRKGVEEAIQAGVVAGYPVVDVKVAVYDGSYHDVDSSEAAFKVAGALAFKDGQKAAQPYILEPIMKIEVMVPEQYLGEVTGLLNSKRAQIQGANERSGLQVIIADIPLSETFDFTSKLRASTSGRGSSYMEFSHYDRVPNSVVAQIVQNAK</sequence>
<dbReference type="GO" id="GO:0003746">
    <property type="term" value="F:translation elongation factor activity"/>
    <property type="evidence" value="ECO:0007669"/>
    <property type="project" value="UniProtKB-KW"/>
</dbReference>
<evidence type="ECO:0000256" key="3">
    <source>
        <dbReference type="ARBA" id="ARBA00022917"/>
    </source>
</evidence>
<dbReference type="SUPFAM" id="SSF52540">
    <property type="entry name" value="P-loop containing nucleoside triphosphate hydrolases"/>
    <property type="match status" value="1"/>
</dbReference>
<reference evidence="8" key="1">
    <citation type="submission" date="2017-09" db="EMBL/GenBank/DDBJ databases">
        <title>Depth-based differentiation of microbial function through sediment-hosted aquifers and enrichment of novel symbionts in the deep terrestrial subsurface.</title>
        <authorList>
            <person name="Probst A.J."/>
            <person name="Ladd B."/>
            <person name="Jarett J.K."/>
            <person name="Geller-Mcgrath D.E."/>
            <person name="Sieber C.M.K."/>
            <person name="Emerson J.B."/>
            <person name="Anantharaman K."/>
            <person name="Thomas B.C."/>
            <person name="Malmstrom R."/>
            <person name="Stieglmeier M."/>
            <person name="Klingl A."/>
            <person name="Woyke T."/>
            <person name="Ryan C.M."/>
            <person name="Banfield J.F."/>
        </authorList>
    </citation>
    <scope>NUCLEOTIDE SEQUENCE [LARGE SCALE GENOMIC DNA]</scope>
</reference>
<dbReference type="InterPro" id="IPR035649">
    <property type="entry name" value="EFG_V"/>
</dbReference>
<dbReference type="InterPro" id="IPR005517">
    <property type="entry name" value="Transl_elong_EFG/EF2_IV"/>
</dbReference>
<accession>A0A2M7W1Z1</accession>
<dbReference type="InterPro" id="IPR053905">
    <property type="entry name" value="EF-G-like_DII"/>
</dbReference>
<dbReference type="Gene3D" id="3.30.70.870">
    <property type="entry name" value="Elongation Factor G (Translational Gtpase), domain 3"/>
    <property type="match status" value="1"/>
</dbReference>
<keyword evidence="3" id="KW-0648">Protein biosynthesis</keyword>
<keyword evidence="4" id="KW-0342">GTP-binding</keyword>
<feature type="domain" description="Elongation factor EFG" evidence="5">
    <location>
        <begin position="421"/>
        <end position="508"/>
    </location>
</feature>
<dbReference type="Gene3D" id="3.30.70.240">
    <property type="match status" value="1"/>
</dbReference>
<evidence type="ECO:0000256" key="2">
    <source>
        <dbReference type="ARBA" id="ARBA00022768"/>
    </source>
</evidence>
<gene>
    <name evidence="7" type="primary">fusA</name>
    <name evidence="7" type="ORF">COX64_02815</name>
</gene>
<dbReference type="GO" id="GO:0032790">
    <property type="term" value="P:ribosome disassembly"/>
    <property type="evidence" value="ECO:0007669"/>
    <property type="project" value="TreeGrafter"/>
</dbReference>
<dbReference type="Pfam" id="PF00679">
    <property type="entry name" value="EFG_C"/>
    <property type="match status" value="1"/>
</dbReference>
<dbReference type="CDD" id="cd01434">
    <property type="entry name" value="EFG_mtEFG1_IV"/>
    <property type="match status" value="1"/>
</dbReference>
<evidence type="ECO:0000259" key="6">
    <source>
        <dbReference type="SMART" id="SM00889"/>
    </source>
</evidence>
<dbReference type="CDD" id="cd03713">
    <property type="entry name" value="EFG_mtEFG_C"/>
    <property type="match status" value="1"/>
</dbReference>
<dbReference type="Pfam" id="PF03764">
    <property type="entry name" value="EFG_IV"/>
    <property type="match status" value="1"/>
</dbReference>
<dbReference type="Gene3D" id="3.30.230.10">
    <property type="match status" value="1"/>
</dbReference>
<dbReference type="FunFam" id="3.30.230.10:FF:000003">
    <property type="entry name" value="Elongation factor G"/>
    <property type="match status" value="1"/>
</dbReference>
<protein>
    <submittedName>
        <fullName evidence="7">Elongation factor G</fullName>
    </submittedName>
</protein>
<dbReference type="InterPro" id="IPR035647">
    <property type="entry name" value="EFG_III/V"/>
</dbReference>
<dbReference type="PANTHER" id="PTHR43261">
    <property type="entry name" value="TRANSLATION ELONGATION FACTOR G-RELATED"/>
    <property type="match status" value="1"/>
</dbReference>
<keyword evidence="2 7" id="KW-0251">Elongation factor</keyword>
<dbReference type="SMART" id="SM00889">
    <property type="entry name" value="EFG_IV"/>
    <property type="match status" value="1"/>
</dbReference>
<dbReference type="Gene3D" id="2.40.30.10">
    <property type="entry name" value="Translation factors"/>
    <property type="match status" value="1"/>
</dbReference>
<name>A0A2M7W1Z1_9BACT</name>
<keyword evidence="1" id="KW-0547">Nucleotide-binding</keyword>
<evidence type="ECO:0000259" key="5">
    <source>
        <dbReference type="SMART" id="SM00838"/>
    </source>
</evidence>
<dbReference type="FunFam" id="3.30.70.240:FF:000001">
    <property type="entry name" value="Elongation factor G"/>
    <property type="match status" value="1"/>
</dbReference>
<feature type="non-terminal residue" evidence="7">
    <location>
        <position position="1"/>
    </location>
</feature>
<dbReference type="InterPro" id="IPR000640">
    <property type="entry name" value="EFG_V-like"/>
</dbReference>
<dbReference type="InterPro" id="IPR047872">
    <property type="entry name" value="EFG_IV"/>
</dbReference>
<dbReference type="CDD" id="cd04088">
    <property type="entry name" value="EFG_mtEFG_II"/>
    <property type="match status" value="1"/>
</dbReference>
<evidence type="ECO:0000313" key="8">
    <source>
        <dbReference type="Proteomes" id="UP000228952"/>
    </source>
</evidence>
<dbReference type="Pfam" id="PF22042">
    <property type="entry name" value="EF-G_D2"/>
    <property type="match status" value="1"/>
</dbReference>
<dbReference type="InterPro" id="IPR027417">
    <property type="entry name" value="P-loop_NTPase"/>
</dbReference>
<proteinExistence type="predicted"/>
<dbReference type="SUPFAM" id="SSF50447">
    <property type="entry name" value="Translation proteins"/>
    <property type="match status" value="1"/>
</dbReference>
<dbReference type="InterPro" id="IPR009000">
    <property type="entry name" value="Transl_B-barrel_sf"/>
</dbReference>
<dbReference type="SUPFAM" id="SSF54980">
    <property type="entry name" value="EF-G C-terminal domain-like"/>
    <property type="match status" value="2"/>
</dbReference>
<dbReference type="InterPro" id="IPR020568">
    <property type="entry name" value="Ribosomal_Su5_D2-typ_SF"/>
</dbReference>
<dbReference type="Gene3D" id="3.40.50.300">
    <property type="entry name" value="P-loop containing nucleotide triphosphate hydrolases"/>
    <property type="match status" value="1"/>
</dbReference>
<evidence type="ECO:0000256" key="4">
    <source>
        <dbReference type="ARBA" id="ARBA00023134"/>
    </source>
</evidence>
<dbReference type="NCBIfam" id="NF009381">
    <property type="entry name" value="PRK12740.1-5"/>
    <property type="match status" value="1"/>
</dbReference>
<dbReference type="SMART" id="SM00838">
    <property type="entry name" value="EFG_C"/>
    <property type="match status" value="1"/>
</dbReference>
<comment type="caution">
    <text evidence="7">The sequence shown here is derived from an EMBL/GenBank/DDBJ whole genome shotgun (WGS) entry which is preliminary data.</text>
</comment>
<dbReference type="Pfam" id="PF14492">
    <property type="entry name" value="EFG_III"/>
    <property type="match status" value="1"/>
</dbReference>
<dbReference type="SUPFAM" id="SSF54211">
    <property type="entry name" value="Ribosomal protein S5 domain 2-like"/>
    <property type="match status" value="1"/>
</dbReference>
<dbReference type="EMBL" id="PFQB01000075">
    <property type="protein sequence ID" value="PJA13777.1"/>
    <property type="molecule type" value="Genomic_DNA"/>
</dbReference>